<evidence type="ECO:0000256" key="1">
    <source>
        <dbReference type="SAM" id="Phobius"/>
    </source>
</evidence>
<evidence type="ECO:0000313" key="2">
    <source>
        <dbReference type="EMBL" id="HIR09033.1"/>
    </source>
</evidence>
<name>A0A9D1A8J0_9FIRM</name>
<dbReference type="AlphaFoldDB" id="A0A9D1A8J0"/>
<evidence type="ECO:0000313" key="3">
    <source>
        <dbReference type="Proteomes" id="UP000824258"/>
    </source>
</evidence>
<keyword evidence="1" id="KW-1133">Transmembrane helix</keyword>
<keyword evidence="1" id="KW-0472">Membrane</keyword>
<sequence length="59" mass="6358">MTRYSFVKQYSSADASCAAACTSAPQTALCLFDTAALAVSFLFLRLILVRIILPLLAKT</sequence>
<organism evidence="2 3">
    <name type="scientific">Candidatus Avoscillospira stercoripullorum</name>
    <dbReference type="NCBI Taxonomy" id="2840709"/>
    <lineage>
        <taxon>Bacteria</taxon>
        <taxon>Bacillati</taxon>
        <taxon>Bacillota</taxon>
        <taxon>Clostridia</taxon>
        <taxon>Eubacteriales</taxon>
        <taxon>Oscillospiraceae</taxon>
        <taxon>Oscillospiraceae incertae sedis</taxon>
        <taxon>Candidatus Avoscillospira</taxon>
    </lineage>
</organism>
<reference evidence="2" key="2">
    <citation type="journal article" date="2021" name="PeerJ">
        <title>Extensive microbial diversity within the chicken gut microbiome revealed by metagenomics and culture.</title>
        <authorList>
            <person name="Gilroy R."/>
            <person name="Ravi A."/>
            <person name="Getino M."/>
            <person name="Pursley I."/>
            <person name="Horton D.L."/>
            <person name="Alikhan N.F."/>
            <person name="Baker D."/>
            <person name="Gharbi K."/>
            <person name="Hall N."/>
            <person name="Watson M."/>
            <person name="Adriaenssens E.M."/>
            <person name="Foster-Nyarko E."/>
            <person name="Jarju S."/>
            <person name="Secka A."/>
            <person name="Antonio M."/>
            <person name="Oren A."/>
            <person name="Chaudhuri R.R."/>
            <person name="La Ragione R."/>
            <person name="Hildebrand F."/>
            <person name="Pallen M.J."/>
        </authorList>
    </citation>
    <scope>NUCLEOTIDE SEQUENCE</scope>
    <source>
        <strain evidence="2">ChiHjej9B8-7071</strain>
    </source>
</reference>
<proteinExistence type="predicted"/>
<reference evidence="2" key="1">
    <citation type="submission" date="2020-10" db="EMBL/GenBank/DDBJ databases">
        <authorList>
            <person name="Gilroy R."/>
        </authorList>
    </citation>
    <scope>NUCLEOTIDE SEQUENCE</scope>
    <source>
        <strain evidence="2">ChiHjej9B8-7071</strain>
    </source>
</reference>
<dbReference type="EMBL" id="DVGD01000039">
    <property type="protein sequence ID" value="HIR09033.1"/>
    <property type="molecule type" value="Genomic_DNA"/>
</dbReference>
<accession>A0A9D1A8J0</accession>
<keyword evidence="1" id="KW-0812">Transmembrane</keyword>
<comment type="caution">
    <text evidence="2">The sequence shown here is derived from an EMBL/GenBank/DDBJ whole genome shotgun (WGS) entry which is preliminary data.</text>
</comment>
<gene>
    <name evidence="2" type="ORF">IAA70_01370</name>
</gene>
<protein>
    <submittedName>
        <fullName evidence="2">Uncharacterized protein</fullName>
    </submittedName>
</protein>
<dbReference type="Proteomes" id="UP000824258">
    <property type="component" value="Unassembled WGS sequence"/>
</dbReference>
<feature type="transmembrane region" description="Helical" evidence="1">
    <location>
        <begin position="35"/>
        <end position="57"/>
    </location>
</feature>